<proteinExistence type="inferred from homology"/>
<dbReference type="FunFam" id="3.90.1150.10:FF:000006">
    <property type="entry name" value="Phosphoserine aminotransferase"/>
    <property type="match status" value="1"/>
</dbReference>
<dbReference type="GO" id="GO:0004648">
    <property type="term" value="F:O-phospho-L-serine:2-oxoglutarate aminotransferase activity"/>
    <property type="evidence" value="ECO:0007669"/>
    <property type="project" value="UniProtKB-EC"/>
</dbReference>
<evidence type="ECO:0000256" key="8">
    <source>
        <dbReference type="ARBA" id="ARBA00023299"/>
    </source>
</evidence>
<dbReference type="InterPro" id="IPR020578">
    <property type="entry name" value="Aminotrans_V_PyrdxlP_BS"/>
</dbReference>
<evidence type="ECO:0000259" key="13">
    <source>
        <dbReference type="Pfam" id="PF00266"/>
    </source>
</evidence>
<dbReference type="UniPathway" id="UPA00135">
    <property type="reaction ID" value="UER00197"/>
</dbReference>
<dbReference type="InterPro" id="IPR000192">
    <property type="entry name" value="Aminotrans_V_dom"/>
</dbReference>
<dbReference type="GO" id="GO:0006564">
    <property type="term" value="P:L-serine biosynthetic process"/>
    <property type="evidence" value="ECO:0007669"/>
    <property type="project" value="UniProtKB-KW"/>
</dbReference>
<evidence type="ECO:0000256" key="1">
    <source>
        <dbReference type="ARBA" id="ARBA00001933"/>
    </source>
</evidence>
<dbReference type="EMBL" id="JAACXV010014027">
    <property type="protein sequence ID" value="KAF7271008.1"/>
    <property type="molecule type" value="Genomic_DNA"/>
</dbReference>
<comment type="caution">
    <text evidence="14">The sequence shown here is derived from an EMBL/GenBank/DDBJ whole genome shotgun (WGS) entry which is preliminary data.</text>
</comment>
<dbReference type="Gene3D" id="3.90.1150.10">
    <property type="entry name" value="Aspartate Aminotransferase, domain 1"/>
    <property type="match status" value="1"/>
</dbReference>
<evidence type="ECO:0000256" key="9">
    <source>
        <dbReference type="ARBA" id="ARBA00047630"/>
    </source>
</evidence>
<dbReference type="FunFam" id="3.40.640.10:FF:000010">
    <property type="entry name" value="Phosphoserine aminotransferase"/>
    <property type="match status" value="1"/>
</dbReference>
<dbReference type="PROSITE" id="PS00595">
    <property type="entry name" value="AA_TRANSFER_CLASS_5"/>
    <property type="match status" value="1"/>
</dbReference>
<dbReference type="NCBIfam" id="TIGR01364">
    <property type="entry name" value="serC_1"/>
    <property type="match status" value="1"/>
</dbReference>
<dbReference type="GO" id="GO:0030170">
    <property type="term" value="F:pyridoxal phosphate binding"/>
    <property type="evidence" value="ECO:0007669"/>
    <property type="project" value="TreeGrafter"/>
</dbReference>
<evidence type="ECO:0000256" key="5">
    <source>
        <dbReference type="ARBA" id="ARBA00022605"/>
    </source>
</evidence>
<keyword evidence="5 12" id="KW-0028">Amino-acid biosynthesis</keyword>
<comment type="catalytic activity">
    <reaction evidence="10 12">
        <text>O-phospho-L-serine + 2-oxoglutarate = 3-phosphooxypyruvate + L-glutamate</text>
        <dbReference type="Rhea" id="RHEA:14329"/>
        <dbReference type="ChEBI" id="CHEBI:16810"/>
        <dbReference type="ChEBI" id="CHEBI:18110"/>
        <dbReference type="ChEBI" id="CHEBI:29985"/>
        <dbReference type="ChEBI" id="CHEBI:57524"/>
        <dbReference type="EC" id="2.6.1.52"/>
    </reaction>
</comment>
<evidence type="ECO:0000256" key="7">
    <source>
        <dbReference type="ARBA" id="ARBA00022898"/>
    </source>
</evidence>
<dbReference type="InterPro" id="IPR022278">
    <property type="entry name" value="Pser_aminoTfrase"/>
</dbReference>
<evidence type="ECO:0000256" key="4">
    <source>
        <dbReference type="ARBA" id="ARBA00022576"/>
    </source>
</evidence>
<dbReference type="InterPro" id="IPR015421">
    <property type="entry name" value="PyrdxlP-dep_Trfase_major"/>
</dbReference>
<comment type="pathway">
    <text evidence="2 12">Amino-acid biosynthesis; L-serine biosynthesis; L-serine from 3-phospho-D-glycerate: step 2/3.</text>
</comment>
<keyword evidence="6 12" id="KW-0808">Transferase</keyword>
<gene>
    <name evidence="14" type="ORF">GWI33_016068</name>
</gene>
<dbReference type="Pfam" id="PF00266">
    <property type="entry name" value="Aminotran_5"/>
    <property type="match status" value="1"/>
</dbReference>
<dbReference type="PIRSF" id="PIRSF000525">
    <property type="entry name" value="SerC"/>
    <property type="match status" value="1"/>
</dbReference>
<dbReference type="SUPFAM" id="SSF53383">
    <property type="entry name" value="PLP-dependent transferases"/>
    <property type="match status" value="1"/>
</dbReference>
<name>A0A834I1I7_RHYFE</name>
<dbReference type="Proteomes" id="UP000625711">
    <property type="component" value="Unassembled WGS sequence"/>
</dbReference>
<evidence type="ECO:0000256" key="11">
    <source>
        <dbReference type="RuleBase" id="RU004504"/>
    </source>
</evidence>
<dbReference type="UniPathway" id="UPA00244">
    <property type="reaction ID" value="UER00311"/>
</dbReference>
<protein>
    <recommendedName>
        <fullName evidence="12">Phosphoserine aminotransferase</fullName>
        <ecNumber evidence="12">2.6.1.52</ecNumber>
    </recommendedName>
</protein>
<evidence type="ECO:0000313" key="14">
    <source>
        <dbReference type="EMBL" id="KAF7271008.1"/>
    </source>
</evidence>
<dbReference type="Gene3D" id="3.40.640.10">
    <property type="entry name" value="Type I PLP-dependent aspartate aminotransferase-like (Major domain)"/>
    <property type="match status" value="1"/>
</dbReference>
<sequence length="368" mass="41279">MEKAKSALNFGSGPSKLPLEVLEDVQKEFVNYRDIGFSITELSHRSEEYTELNQQAQDDLRTLLSVPDNYKILFTQGGGQGLLSAIPLNLIGENGTADYIITGIWSTVAANEAKKYGQINCIHAECDVPSEEKWNLNENASYLFYCDNETIEGKEFHFVPKVENIPIVADMSSSIMMKKIDVSKFGVIFAAAQKNLGTAGLGVVIVREDLLGRALNICPSFLNFTQLSQHNSILNTPPIFSIYLLSKVLKWVKQNGGLETMEQRCKEKSKLLYDTINESGGFYHCLVENTSIRSRINIPFCINGGDAKMEEKFLSEAAKCQIYQLKGHKLVGGIRVSLYNSISYNDVMILTDFMIKFKKENEKVIQHE</sequence>
<comment type="catalytic activity">
    <reaction evidence="9">
        <text>4-(phosphooxy)-L-threonine + 2-oxoglutarate = (R)-3-hydroxy-2-oxo-4-phosphooxybutanoate + L-glutamate</text>
        <dbReference type="Rhea" id="RHEA:16573"/>
        <dbReference type="ChEBI" id="CHEBI:16810"/>
        <dbReference type="ChEBI" id="CHEBI:29985"/>
        <dbReference type="ChEBI" id="CHEBI:58452"/>
        <dbReference type="ChEBI" id="CHEBI:58538"/>
        <dbReference type="EC" id="2.6.1.52"/>
    </reaction>
</comment>
<comment type="cofactor">
    <cofactor evidence="1 11">
        <name>pyridoxal 5'-phosphate</name>
        <dbReference type="ChEBI" id="CHEBI:597326"/>
    </cofactor>
</comment>
<evidence type="ECO:0000256" key="2">
    <source>
        <dbReference type="ARBA" id="ARBA00005099"/>
    </source>
</evidence>
<evidence type="ECO:0000256" key="12">
    <source>
        <dbReference type="RuleBase" id="RU004505"/>
    </source>
</evidence>
<keyword evidence="7" id="KW-0663">Pyridoxal phosphate</keyword>
<comment type="similarity">
    <text evidence="3">Belongs to the class-V pyridoxal-phosphate-dependent aminotransferase family. SerC subfamily.</text>
</comment>
<keyword evidence="15" id="KW-1185">Reference proteome</keyword>
<evidence type="ECO:0000313" key="15">
    <source>
        <dbReference type="Proteomes" id="UP000625711"/>
    </source>
</evidence>
<dbReference type="EC" id="2.6.1.52" evidence="12"/>
<dbReference type="GO" id="GO:0005737">
    <property type="term" value="C:cytoplasm"/>
    <property type="evidence" value="ECO:0007669"/>
    <property type="project" value="TreeGrafter"/>
</dbReference>
<dbReference type="InterPro" id="IPR015422">
    <property type="entry name" value="PyrdxlP-dep_Trfase_small"/>
</dbReference>
<feature type="domain" description="Aminotransferase class V" evidence="13">
    <location>
        <begin position="9"/>
        <end position="348"/>
    </location>
</feature>
<organism evidence="14 15">
    <name type="scientific">Rhynchophorus ferrugineus</name>
    <name type="common">Red palm weevil</name>
    <name type="synonym">Curculio ferrugineus</name>
    <dbReference type="NCBI Taxonomy" id="354439"/>
    <lineage>
        <taxon>Eukaryota</taxon>
        <taxon>Metazoa</taxon>
        <taxon>Ecdysozoa</taxon>
        <taxon>Arthropoda</taxon>
        <taxon>Hexapoda</taxon>
        <taxon>Insecta</taxon>
        <taxon>Pterygota</taxon>
        <taxon>Neoptera</taxon>
        <taxon>Endopterygota</taxon>
        <taxon>Coleoptera</taxon>
        <taxon>Polyphaga</taxon>
        <taxon>Cucujiformia</taxon>
        <taxon>Curculionidae</taxon>
        <taxon>Dryophthorinae</taxon>
        <taxon>Rhynchophorus</taxon>
    </lineage>
</organism>
<keyword evidence="4 12" id="KW-0032">Aminotransferase</keyword>
<dbReference type="HAMAP" id="MF_00160">
    <property type="entry name" value="SerC_aminotrans_5"/>
    <property type="match status" value="1"/>
</dbReference>
<evidence type="ECO:0000256" key="3">
    <source>
        <dbReference type="ARBA" id="ARBA00006904"/>
    </source>
</evidence>
<dbReference type="NCBIfam" id="NF003764">
    <property type="entry name" value="PRK05355.1"/>
    <property type="match status" value="1"/>
</dbReference>
<dbReference type="PANTHER" id="PTHR43247:SF1">
    <property type="entry name" value="PHOSPHOSERINE AMINOTRANSFERASE"/>
    <property type="match status" value="1"/>
</dbReference>
<accession>A0A834I1I7</accession>
<evidence type="ECO:0000256" key="6">
    <source>
        <dbReference type="ARBA" id="ARBA00022679"/>
    </source>
</evidence>
<evidence type="ECO:0000256" key="10">
    <source>
        <dbReference type="ARBA" id="ARBA00049007"/>
    </source>
</evidence>
<dbReference type="OrthoDB" id="1703350at2759"/>
<dbReference type="AlphaFoldDB" id="A0A834I1I7"/>
<keyword evidence="8 12" id="KW-0718">Serine biosynthesis</keyword>
<dbReference type="InterPro" id="IPR015424">
    <property type="entry name" value="PyrdxlP-dep_Trfase"/>
</dbReference>
<dbReference type="PANTHER" id="PTHR43247">
    <property type="entry name" value="PHOSPHOSERINE AMINOTRANSFERASE"/>
    <property type="match status" value="1"/>
</dbReference>
<reference evidence="14" key="1">
    <citation type="submission" date="2020-08" db="EMBL/GenBank/DDBJ databases">
        <title>Genome sequencing and assembly of the red palm weevil Rhynchophorus ferrugineus.</title>
        <authorList>
            <person name="Dias G.B."/>
            <person name="Bergman C.M."/>
            <person name="Manee M."/>
        </authorList>
    </citation>
    <scope>NUCLEOTIDE SEQUENCE</scope>
    <source>
        <strain evidence="14">AA-2017</strain>
        <tissue evidence="14">Whole larva</tissue>
    </source>
</reference>